<gene>
    <name evidence="2" type="ORF">JTE90_015097</name>
</gene>
<organism evidence="2 3">
    <name type="scientific">Oedothorax gibbosus</name>
    <dbReference type="NCBI Taxonomy" id="931172"/>
    <lineage>
        <taxon>Eukaryota</taxon>
        <taxon>Metazoa</taxon>
        <taxon>Ecdysozoa</taxon>
        <taxon>Arthropoda</taxon>
        <taxon>Chelicerata</taxon>
        <taxon>Arachnida</taxon>
        <taxon>Araneae</taxon>
        <taxon>Araneomorphae</taxon>
        <taxon>Entelegynae</taxon>
        <taxon>Araneoidea</taxon>
        <taxon>Linyphiidae</taxon>
        <taxon>Erigoninae</taxon>
        <taxon>Oedothorax</taxon>
    </lineage>
</organism>
<accession>A0AAV6VRL0</accession>
<evidence type="ECO:0000256" key="1">
    <source>
        <dbReference type="SAM" id="MobiDB-lite"/>
    </source>
</evidence>
<protein>
    <submittedName>
        <fullName evidence="2">Uncharacterized protein</fullName>
    </submittedName>
</protein>
<evidence type="ECO:0000313" key="3">
    <source>
        <dbReference type="Proteomes" id="UP000827092"/>
    </source>
</evidence>
<dbReference type="EMBL" id="JAFNEN010000034">
    <property type="protein sequence ID" value="KAG8198883.1"/>
    <property type="molecule type" value="Genomic_DNA"/>
</dbReference>
<dbReference type="AlphaFoldDB" id="A0AAV6VRL0"/>
<comment type="caution">
    <text evidence="2">The sequence shown here is derived from an EMBL/GenBank/DDBJ whole genome shotgun (WGS) entry which is preliminary data.</text>
</comment>
<evidence type="ECO:0000313" key="2">
    <source>
        <dbReference type="EMBL" id="KAG8198883.1"/>
    </source>
</evidence>
<reference evidence="2 3" key="1">
    <citation type="journal article" date="2022" name="Nat. Ecol. Evol.">
        <title>A masculinizing supergene underlies an exaggerated male reproductive morph in a spider.</title>
        <authorList>
            <person name="Hendrickx F."/>
            <person name="De Corte Z."/>
            <person name="Sonet G."/>
            <person name="Van Belleghem S.M."/>
            <person name="Kostlbacher S."/>
            <person name="Vangestel C."/>
        </authorList>
    </citation>
    <scope>NUCLEOTIDE SEQUENCE [LARGE SCALE GENOMIC DNA]</scope>
    <source>
        <strain evidence="2">W744_W776</strain>
    </source>
</reference>
<proteinExistence type="predicted"/>
<name>A0AAV6VRL0_9ARAC</name>
<dbReference type="Proteomes" id="UP000827092">
    <property type="component" value="Unassembled WGS sequence"/>
</dbReference>
<feature type="region of interest" description="Disordered" evidence="1">
    <location>
        <begin position="71"/>
        <end position="91"/>
    </location>
</feature>
<keyword evidence="3" id="KW-1185">Reference proteome</keyword>
<sequence>MGPSPSLTRSAIFDKIWVTRSAFTPKSRQRTGDWFLDRAVTDRTLSKHPHQTGNVLQSFFTSFNTASLRHPEPTDDILSGRHSLSTPFEPEAETVLVEEELKL</sequence>